<evidence type="ECO:0000313" key="1">
    <source>
        <dbReference type="EMBL" id="ETW00095.1"/>
    </source>
</evidence>
<gene>
    <name evidence="1" type="ORF">H310_07520</name>
</gene>
<organism evidence="1">
    <name type="scientific">Aphanomyces invadans</name>
    <dbReference type="NCBI Taxonomy" id="157072"/>
    <lineage>
        <taxon>Eukaryota</taxon>
        <taxon>Sar</taxon>
        <taxon>Stramenopiles</taxon>
        <taxon>Oomycota</taxon>
        <taxon>Saprolegniomycetes</taxon>
        <taxon>Saprolegniales</taxon>
        <taxon>Verrucalvaceae</taxon>
        <taxon>Aphanomyces</taxon>
    </lineage>
</organism>
<dbReference type="GeneID" id="20084570"/>
<dbReference type="AlphaFoldDB" id="A0A024U1K0"/>
<proteinExistence type="predicted"/>
<name>A0A024U1K0_9STRA</name>
<reference evidence="1" key="1">
    <citation type="submission" date="2013-12" db="EMBL/GenBank/DDBJ databases">
        <title>The Genome Sequence of Aphanomyces invadans NJM9701.</title>
        <authorList>
            <consortium name="The Broad Institute Genomics Platform"/>
            <person name="Russ C."/>
            <person name="Tyler B."/>
            <person name="van West P."/>
            <person name="Dieguez-Uribeondo J."/>
            <person name="Young S.K."/>
            <person name="Zeng Q."/>
            <person name="Gargeya S."/>
            <person name="Fitzgerald M."/>
            <person name="Abouelleil A."/>
            <person name="Alvarado L."/>
            <person name="Chapman S.B."/>
            <person name="Gainer-Dewar J."/>
            <person name="Goldberg J."/>
            <person name="Griggs A."/>
            <person name="Gujja S."/>
            <person name="Hansen M."/>
            <person name="Howarth C."/>
            <person name="Imamovic A."/>
            <person name="Ireland A."/>
            <person name="Larimer J."/>
            <person name="McCowan C."/>
            <person name="Murphy C."/>
            <person name="Pearson M."/>
            <person name="Poon T.W."/>
            <person name="Priest M."/>
            <person name="Roberts A."/>
            <person name="Saif S."/>
            <person name="Shea T."/>
            <person name="Sykes S."/>
            <person name="Wortman J."/>
            <person name="Nusbaum C."/>
            <person name="Birren B."/>
        </authorList>
    </citation>
    <scope>NUCLEOTIDE SEQUENCE [LARGE SCALE GENOMIC DNA]</scope>
    <source>
        <strain evidence="1">NJM9701</strain>
    </source>
</reference>
<sequence length="152" mass="17519">MRPRCRLQRPPLRPCRATRPSTAIACIECLNIAQAGPMTWLPLRLFTLVCSLRIRSILPYQELDLNASGYSDTQPNMHSLWSRRQPQAQHRGHPIRPARLDALQSYNQAQERFHPPRTTLPPSPDPTCSWALQPGPSKSFRMRLWCMHTKSK</sequence>
<protein>
    <submittedName>
        <fullName evidence="1">Uncharacterized protein</fullName>
    </submittedName>
</protein>
<accession>A0A024U1K0</accession>
<dbReference type="EMBL" id="KI913965">
    <property type="protein sequence ID" value="ETW00095.1"/>
    <property type="molecule type" value="Genomic_DNA"/>
</dbReference>
<dbReference type="VEuPathDB" id="FungiDB:H310_07520"/>
<dbReference type="RefSeq" id="XP_008871120.1">
    <property type="nucleotide sequence ID" value="XM_008872898.1"/>
</dbReference>